<dbReference type="Proteomes" id="UP001304300">
    <property type="component" value="Chromosome"/>
</dbReference>
<protein>
    <recommendedName>
        <fullName evidence="3">Streptogramin lyase</fullName>
    </recommendedName>
</protein>
<reference evidence="1 2" key="1">
    <citation type="submission" date="2023-10" db="EMBL/GenBank/DDBJ databases">
        <title>Rubellicoccus peritrichatus gen. nov., sp. nov., isolated from an algae of coral reef tank.</title>
        <authorList>
            <person name="Luo J."/>
        </authorList>
    </citation>
    <scope>NUCLEOTIDE SEQUENCE [LARGE SCALE GENOMIC DNA]</scope>
    <source>
        <strain evidence="1 2">CR14</strain>
    </source>
</reference>
<dbReference type="EMBL" id="CP136920">
    <property type="protein sequence ID" value="WOO42981.1"/>
    <property type="molecule type" value="Genomic_DNA"/>
</dbReference>
<gene>
    <name evidence="1" type="ORF">RZN69_07740</name>
</gene>
<evidence type="ECO:0000313" key="1">
    <source>
        <dbReference type="EMBL" id="WOO42981.1"/>
    </source>
</evidence>
<dbReference type="AlphaFoldDB" id="A0AAQ3LC07"/>
<evidence type="ECO:0000313" key="2">
    <source>
        <dbReference type="Proteomes" id="UP001304300"/>
    </source>
</evidence>
<dbReference type="RefSeq" id="WP_317835515.1">
    <property type="nucleotide sequence ID" value="NZ_CP136920.1"/>
</dbReference>
<accession>A0AAQ3LC07</accession>
<dbReference type="KEGG" id="puo:RZN69_07740"/>
<dbReference type="SUPFAM" id="SSF101898">
    <property type="entry name" value="NHL repeat"/>
    <property type="match status" value="1"/>
</dbReference>
<evidence type="ECO:0008006" key="3">
    <source>
        <dbReference type="Google" id="ProtNLM"/>
    </source>
</evidence>
<keyword evidence="2" id="KW-1185">Reference proteome</keyword>
<proteinExistence type="predicted"/>
<organism evidence="1 2">
    <name type="scientific">Rubellicoccus peritrichatus</name>
    <dbReference type="NCBI Taxonomy" id="3080537"/>
    <lineage>
        <taxon>Bacteria</taxon>
        <taxon>Pseudomonadati</taxon>
        <taxon>Verrucomicrobiota</taxon>
        <taxon>Opitutia</taxon>
        <taxon>Puniceicoccales</taxon>
        <taxon>Cerasicoccaceae</taxon>
        <taxon>Rubellicoccus</taxon>
    </lineage>
</organism>
<name>A0AAQ3LC07_9BACT</name>
<dbReference type="Gene3D" id="2.120.10.30">
    <property type="entry name" value="TolB, C-terminal domain"/>
    <property type="match status" value="1"/>
</dbReference>
<sequence length="754" mass="79664">MRFSLLKVVFILVSIGLFAGLRGQSPSCLQSWCMEDTVQDGWCFSPELGWFYGALCPWVYINDRGWFYADGPDEPDGEQWLYNNSNGWLWTSLSSFPFLWSNDLQDWIVYYDITLTEGVVQSGGTGVLTGLGEATISLFFATGTDEPQLLERTSSDEDSSFSFTTPLQDEGGIYYITAAIGDEILLASAYGNEVPQNVTINEMTTVATAYAFVNFFTESGDIRGELLGLEIASGMAANVVNIETGDSSEVLLTSPNADQTNALRSTRNLANLISGCVTDEDTCAELFAVTTPQDGASPSNTLEALINIARNPAESVDDIYSLSQVSQPFLPTLVLPPDAWTIAVKVNDTGDPSFPFSGTANTVFDDRGYAWINNNTIQGESISTMNVIVLKPDGSPSDGINGNPPSVVRGGGILGAGFGITRNKIDGSIWIGNFGWGGDNPGPGGNGSVAHIAADGIAISPSDGLQGGTDRVQGIIVDDDGNVWSASYGNNSIVVFLDGKAERSLVAANVGCGPFGLALAADGTVWASTVGGDIFGQASSCSEPSTVTRWRINDDQTALELISTTTVGEDVKGIDIDVEGYVWVPSGGEDRVYRISPDGSSYVGYQGGGMNNPWCVRIDDGGDIWVANIGPFEVLPGNQVYRNAAVSKIAGPNSRSGQPVGTILSPSTGFTLPSAGAPVLLSDGTPLRDTGDPAQPAFVPFMRSVSAVPDRAGNLWVTNNWKPNFLSNLNGDPGGDGMIIFIGLAAPTEPGRTQ</sequence>
<dbReference type="InterPro" id="IPR011042">
    <property type="entry name" value="6-blade_b-propeller_TolB-like"/>
</dbReference>